<dbReference type="EMBL" id="WGGT01000002">
    <property type="protein sequence ID" value="MVQ44774.1"/>
    <property type="molecule type" value="Genomic_DNA"/>
</dbReference>
<dbReference type="STRING" id="166486.ERS852572_01069"/>
<dbReference type="EMBL" id="QSFP01000005">
    <property type="protein sequence ID" value="RHA68411.1"/>
    <property type="molecule type" value="Genomic_DNA"/>
</dbReference>
<dbReference type="OrthoDB" id="2061574at2"/>
<dbReference type="Proteomes" id="UP000284465">
    <property type="component" value="Unassembled WGS sequence"/>
</dbReference>
<evidence type="ECO:0000313" key="3">
    <source>
        <dbReference type="EMBL" id="MTR84029.1"/>
    </source>
</evidence>
<evidence type="ECO:0000313" key="5">
    <source>
        <dbReference type="EMBL" id="RHA68411.1"/>
    </source>
</evidence>
<name>A0A173SQL5_9FIRM</name>
<gene>
    <name evidence="6" type="ORF">DW856_08970</name>
    <name evidence="5" type="ORF">DW927_06735</name>
    <name evidence="7" type="ORF">DWZ31_01465</name>
    <name evidence="2" type="ORF">ERS852572_01069</name>
    <name evidence="4" type="ORF">GCK47_03355</name>
    <name evidence="3" type="ORF">GMD50_02960</name>
</gene>
<dbReference type="Proteomes" id="UP000283513">
    <property type="component" value="Unassembled WGS sequence"/>
</dbReference>
<evidence type="ECO:0000313" key="9">
    <source>
        <dbReference type="Proteomes" id="UP000283513"/>
    </source>
</evidence>
<dbReference type="RefSeq" id="WP_006858749.1">
    <property type="nucleotide sequence ID" value="NZ_CABIYH010000007.1"/>
</dbReference>
<dbReference type="AlphaFoldDB" id="A0A173SQL5"/>
<protein>
    <submittedName>
        <fullName evidence="2">Uncharacterized protein</fullName>
    </submittedName>
</protein>
<dbReference type="EMBL" id="QSHO01000007">
    <property type="protein sequence ID" value="RHC16992.1"/>
    <property type="molecule type" value="Genomic_DNA"/>
</dbReference>
<dbReference type="EMBL" id="CYXZ01000007">
    <property type="protein sequence ID" value="CUM91458.1"/>
    <property type="molecule type" value="Genomic_DNA"/>
</dbReference>
<keyword evidence="1" id="KW-0472">Membrane</keyword>
<feature type="transmembrane region" description="Helical" evidence="1">
    <location>
        <begin position="31"/>
        <end position="49"/>
    </location>
</feature>
<evidence type="ECO:0000256" key="1">
    <source>
        <dbReference type="SAM" id="Phobius"/>
    </source>
</evidence>
<evidence type="ECO:0000313" key="13">
    <source>
        <dbReference type="Proteomes" id="UP000479531"/>
    </source>
</evidence>
<evidence type="ECO:0000313" key="7">
    <source>
        <dbReference type="EMBL" id="RHN12147.1"/>
    </source>
</evidence>
<reference evidence="4 13" key="4">
    <citation type="submission" date="2019-10" db="EMBL/GenBank/DDBJ databases">
        <title>Roseburia spp. ameliorate alcoholic fatty liver via restoration of gut barrier function.</title>
        <authorList>
            <person name="Seo B."/>
            <person name="Ko G."/>
        </authorList>
    </citation>
    <scope>NUCLEOTIDE SEQUENCE [LARGE SCALE GENOMIC DNA]</scope>
    <source>
        <strain evidence="4 13">SNUG30017</strain>
    </source>
</reference>
<dbReference type="EMBL" id="WNAJ01000002">
    <property type="protein sequence ID" value="MTR84029.1"/>
    <property type="molecule type" value="Genomic_DNA"/>
</dbReference>
<reference evidence="9 10" key="2">
    <citation type="submission" date="2018-08" db="EMBL/GenBank/DDBJ databases">
        <title>A genome reference for cultivated species of the human gut microbiota.</title>
        <authorList>
            <person name="Zou Y."/>
            <person name="Xue W."/>
            <person name="Luo G."/>
        </authorList>
    </citation>
    <scope>NUCLEOTIDE SEQUENCE [LARGE SCALE GENOMIC DNA]</scope>
    <source>
        <strain evidence="7 10">AF31-21AC</strain>
        <strain evidence="6 9">AM37-1AC</strain>
        <strain evidence="5 11">AM43-11</strain>
    </source>
</reference>
<proteinExistence type="predicted"/>
<organism evidence="2 8">
    <name type="scientific">Roseburia intestinalis</name>
    <dbReference type="NCBI Taxonomy" id="166486"/>
    <lineage>
        <taxon>Bacteria</taxon>
        <taxon>Bacillati</taxon>
        <taxon>Bacillota</taxon>
        <taxon>Clostridia</taxon>
        <taxon>Lachnospirales</taxon>
        <taxon>Lachnospiraceae</taxon>
        <taxon>Roseburia</taxon>
    </lineage>
</organism>
<dbReference type="PaxDb" id="166486-ERS852572_01069"/>
<accession>A0A173SQL5</accession>
<sequence>MEEKSRYEEMYGKLVAYEQNIHLQNQKRIKIGLKCIAIIPPIFLILLFWTDSNKVVFLILWIVSLFALATYLILVEYVDYNLQEKLNELRDEEDKAVDVLMGKQLDEVEENIKNAIQKLDEKFNSEAEIPKITESDTKEKTE</sequence>
<feature type="transmembrane region" description="Helical" evidence="1">
    <location>
        <begin position="55"/>
        <end position="75"/>
    </location>
</feature>
<evidence type="ECO:0000313" key="12">
    <source>
        <dbReference type="Proteomes" id="UP000478483"/>
    </source>
</evidence>
<dbReference type="GeneID" id="61433067"/>
<dbReference type="Proteomes" id="UP000283586">
    <property type="component" value="Unassembled WGS sequence"/>
</dbReference>
<evidence type="ECO:0000313" key="10">
    <source>
        <dbReference type="Proteomes" id="UP000283586"/>
    </source>
</evidence>
<dbReference type="EMBL" id="QRQN01000001">
    <property type="protein sequence ID" value="RHN12147.1"/>
    <property type="molecule type" value="Genomic_DNA"/>
</dbReference>
<evidence type="ECO:0000313" key="2">
    <source>
        <dbReference type="EMBL" id="CUM91458.1"/>
    </source>
</evidence>
<dbReference type="Proteomes" id="UP000479531">
    <property type="component" value="Unassembled WGS sequence"/>
</dbReference>
<dbReference type="Proteomes" id="UP000095350">
    <property type="component" value="Unassembled WGS sequence"/>
</dbReference>
<keyword evidence="1" id="KW-1133">Transmembrane helix</keyword>
<evidence type="ECO:0000313" key="4">
    <source>
        <dbReference type="EMBL" id="MVQ44774.1"/>
    </source>
</evidence>
<evidence type="ECO:0000313" key="8">
    <source>
        <dbReference type="Proteomes" id="UP000095350"/>
    </source>
</evidence>
<reference evidence="3 12" key="3">
    <citation type="journal article" date="2019" name="Nat. Med.">
        <title>A library of human gut bacterial isolates paired with longitudinal multiomics data enables mechanistic microbiome research.</title>
        <authorList>
            <person name="Poyet M."/>
            <person name="Groussin M."/>
            <person name="Gibbons S.M."/>
            <person name="Avila-Pacheco J."/>
            <person name="Jiang X."/>
            <person name="Kearney S.M."/>
            <person name="Perrotta A.R."/>
            <person name="Berdy B."/>
            <person name="Zhao S."/>
            <person name="Lieberman T.D."/>
            <person name="Swanson P.K."/>
            <person name="Smith M."/>
            <person name="Roesemann S."/>
            <person name="Alexander J.E."/>
            <person name="Rich S.A."/>
            <person name="Livny J."/>
            <person name="Vlamakis H."/>
            <person name="Clish C."/>
            <person name="Bullock K."/>
            <person name="Deik A."/>
            <person name="Scott J."/>
            <person name="Pierce K.A."/>
            <person name="Xavier R.J."/>
            <person name="Alm E.J."/>
        </authorList>
    </citation>
    <scope>NUCLEOTIDE SEQUENCE [LARGE SCALE GENOMIC DNA]</scope>
    <source>
        <strain evidence="3 12">BIOML-A1</strain>
    </source>
</reference>
<dbReference type="Proteomes" id="UP000478483">
    <property type="component" value="Unassembled WGS sequence"/>
</dbReference>
<reference evidence="2 8" key="1">
    <citation type="submission" date="2015-09" db="EMBL/GenBank/DDBJ databases">
        <authorList>
            <consortium name="Pathogen Informatics"/>
        </authorList>
    </citation>
    <scope>NUCLEOTIDE SEQUENCE [LARGE SCALE GENOMIC DNA]</scope>
    <source>
        <strain evidence="2 8">2789STDY5834960</strain>
    </source>
</reference>
<evidence type="ECO:0000313" key="11">
    <source>
        <dbReference type="Proteomes" id="UP000284465"/>
    </source>
</evidence>
<keyword evidence="1" id="KW-0812">Transmembrane</keyword>
<evidence type="ECO:0000313" key="6">
    <source>
        <dbReference type="EMBL" id="RHC16992.1"/>
    </source>
</evidence>